<organism evidence="2 3">
    <name type="scientific">Streptomyces virginiae</name>
    <name type="common">Streptomyces cinnamonensis</name>
    <dbReference type="NCBI Taxonomy" id="1961"/>
    <lineage>
        <taxon>Bacteria</taxon>
        <taxon>Bacillati</taxon>
        <taxon>Actinomycetota</taxon>
        <taxon>Actinomycetes</taxon>
        <taxon>Kitasatosporales</taxon>
        <taxon>Streptomycetaceae</taxon>
        <taxon>Streptomyces</taxon>
    </lineage>
</organism>
<name>A0A0L8MWQ3_STRVG</name>
<dbReference type="EMBL" id="LGUV01000122">
    <property type="protein sequence ID" value="KOG54851.1"/>
    <property type="molecule type" value="Genomic_DNA"/>
</dbReference>
<feature type="transmembrane region" description="Helical" evidence="1">
    <location>
        <begin position="7"/>
        <end position="25"/>
    </location>
</feature>
<evidence type="ECO:0000256" key="1">
    <source>
        <dbReference type="SAM" id="Phobius"/>
    </source>
</evidence>
<accession>A0A0L8MWQ3</accession>
<dbReference type="PATRIC" id="fig|1961.12.peg.2996"/>
<keyword evidence="1" id="KW-0472">Membrane</keyword>
<gene>
    <name evidence="2" type="ORF">ADK75_12990</name>
</gene>
<keyword evidence="1" id="KW-1133">Transmembrane helix</keyword>
<protein>
    <submittedName>
        <fullName evidence="2">Uncharacterized protein</fullName>
    </submittedName>
</protein>
<comment type="caution">
    <text evidence="2">The sequence shown here is derived from an EMBL/GenBank/DDBJ whole genome shotgun (WGS) entry which is preliminary data.</text>
</comment>
<evidence type="ECO:0000313" key="3">
    <source>
        <dbReference type="Proteomes" id="UP000037084"/>
    </source>
</evidence>
<dbReference type="Proteomes" id="UP000037084">
    <property type="component" value="Unassembled WGS sequence"/>
</dbReference>
<dbReference type="AlphaFoldDB" id="A0A0L8MWQ3"/>
<dbReference type="RefSeq" id="WP_053170521.1">
    <property type="nucleotide sequence ID" value="NZ_LGUV01000122.1"/>
</dbReference>
<sequence length="72" mass="7682">MRPGWQATLGVLVVVMAVCGSYLVLPHLPISAWPAITWSVVLLPAAAFIALIRAALRIRSLNRRTGSDVSGT</sequence>
<keyword evidence="1" id="KW-0812">Transmembrane</keyword>
<feature type="transmembrane region" description="Helical" evidence="1">
    <location>
        <begin position="31"/>
        <end position="56"/>
    </location>
</feature>
<evidence type="ECO:0000313" key="2">
    <source>
        <dbReference type="EMBL" id="KOG54851.1"/>
    </source>
</evidence>
<reference evidence="3" key="1">
    <citation type="submission" date="2015-07" db="EMBL/GenBank/DDBJ databases">
        <authorList>
            <consortium name="Consortium for Microbial Forensics and Genomics (microFORGE)"/>
            <person name="Knight B.M."/>
            <person name="Roberts D.P."/>
            <person name="Lin D."/>
            <person name="Hari K."/>
            <person name="Fletcher J."/>
            <person name="Melcher U."/>
            <person name="Blagden T."/>
            <person name="Winegar R.A."/>
        </authorList>
    </citation>
    <scope>NUCLEOTIDE SEQUENCE [LARGE SCALE GENOMIC DNA]</scope>
    <source>
        <strain evidence="3">NRRL B-1447</strain>
    </source>
</reference>
<proteinExistence type="predicted"/>